<dbReference type="GeneTree" id="ENSGT00940000154986"/>
<dbReference type="InterPro" id="IPR036047">
    <property type="entry name" value="F-box-like_dom_sf"/>
</dbReference>
<dbReference type="Pfam" id="PF12937">
    <property type="entry name" value="F-box-like"/>
    <property type="match status" value="1"/>
</dbReference>
<feature type="repeat" description="WD" evidence="9">
    <location>
        <begin position="255"/>
        <end position="294"/>
    </location>
</feature>
<dbReference type="SUPFAM" id="SSF50978">
    <property type="entry name" value="WD40 repeat-like"/>
    <property type="match status" value="1"/>
</dbReference>
<dbReference type="Gene3D" id="1.20.1280.50">
    <property type="match status" value="1"/>
</dbReference>
<keyword evidence="5" id="KW-0677">Repeat</keyword>
<evidence type="ECO:0000256" key="8">
    <source>
        <dbReference type="ARBA" id="ARBA00039915"/>
    </source>
</evidence>
<dbReference type="PANTHER" id="PTHR19849:SF1">
    <property type="entry name" value="F-BOX_WD REPEAT-CONTAINING PROTEIN 7"/>
    <property type="match status" value="1"/>
</dbReference>
<dbReference type="GO" id="GO:1903378">
    <property type="term" value="P:positive regulation of oxidative stress-induced neuron intrinsic apoptotic signaling pathway"/>
    <property type="evidence" value="ECO:0007669"/>
    <property type="project" value="UniProtKB-ARBA"/>
</dbReference>
<dbReference type="SMART" id="SM00320">
    <property type="entry name" value="WD40"/>
    <property type="match status" value="7"/>
</dbReference>
<keyword evidence="4 9" id="KW-0853">WD repeat</keyword>
<dbReference type="SMART" id="SM00256">
    <property type="entry name" value="FBOX"/>
    <property type="match status" value="1"/>
</dbReference>
<evidence type="ECO:0000256" key="3">
    <source>
        <dbReference type="ARBA" id="ARBA00022553"/>
    </source>
</evidence>
<dbReference type="PRINTS" id="PR00320">
    <property type="entry name" value="GPROTEINBRPT"/>
</dbReference>
<evidence type="ECO:0000313" key="13">
    <source>
        <dbReference type="Proteomes" id="UP000261500"/>
    </source>
</evidence>
<feature type="repeat" description="WD" evidence="9">
    <location>
        <begin position="295"/>
        <end position="334"/>
    </location>
</feature>
<dbReference type="FunFam" id="1.20.1280.50:FF:000004">
    <property type="entry name" value="F-box/WD repeat-containing protein 7 isoform X1"/>
    <property type="match status" value="1"/>
</dbReference>
<sequence>MFSNVLPLFLSFSPQMKRKLDHGPEVRSFPSGKKPCKGPEYPSPTGIVPCPATPTTFGHIRAANGQGQQRRRITSIQPPTGLQEWLRTFQSWSGPEKLLALDELIDSCEPTQVKHMMQVIEPQFQRDFISLLPKELALYVLSFLEPKDLLQAAQTCRYWRILAEDNLLWREKCREEGIDEPLPPRKRKVAKPGFTHSPWKSAYIRHHACSCLRTLVGHTGGVWSSQMRDNIIISGSTDRTLKVWNAETGECIHTLYGHTSTVRCMHLHEKRVVSGSRDATLRVWDIETGQCLHVLMGHVAAVRCVQYDGRRVVSGAYDFMVKVWDPETETCLHTLQGHTNRVYSLQFDGIHVVSGSLDTSIRVWDVETGNCIHTLTGHQSLTSGMELKDNILVSGNADSTVKIWDIKTGQCLQTLQGPHKHQSAVTCLQFNKNFVITSSDDGTVKLWDLKTGEFIRNLVTLESGGSGGVVWRIRASNTKLVCAVGSRNGTEETKLLVLDFDVDMK</sequence>
<evidence type="ECO:0000256" key="2">
    <source>
        <dbReference type="ARBA" id="ARBA00004906"/>
    </source>
</evidence>
<reference evidence="12" key="1">
    <citation type="submission" date="2025-08" db="UniProtKB">
        <authorList>
            <consortium name="Ensembl"/>
        </authorList>
    </citation>
    <scope>IDENTIFICATION</scope>
</reference>
<dbReference type="PANTHER" id="PTHR19849">
    <property type="entry name" value="PHOSPHOLIPASE A-2-ACTIVATING PROTEIN"/>
    <property type="match status" value="1"/>
</dbReference>
<feature type="repeat" description="WD" evidence="9">
    <location>
        <begin position="215"/>
        <end position="254"/>
    </location>
</feature>
<dbReference type="GO" id="GO:0043130">
    <property type="term" value="F:ubiquitin binding"/>
    <property type="evidence" value="ECO:0007669"/>
    <property type="project" value="TreeGrafter"/>
</dbReference>
<dbReference type="AlphaFoldDB" id="A0A3B3UG52"/>
<dbReference type="InterPro" id="IPR001680">
    <property type="entry name" value="WD40_rpt"/>
</dbReference>
<evidence type="ECO:0000313" key="12">
    <source>
        <dbReference type="Ensembl" id="ENSPLAP00000012335.1"/>
    </source>
</evidence>
<dbReference type="PROSITE" id="PS50082">
    <property type="entry name" value="WD_REPEATS_2"/>
    <property type="match status" value="6"/>
</dbReference>
<dbReference type="GO" id="GO:0042752">
    <property type="term" value="P:regulation of circadian rhythm"/>
    <property type="evidence" value="ECO:0007669"/>
    <property type="project" value="UniProtKB-ARBA"/>
</dbReference>
<accession>A0A3B3UG52</accession>
<evidence type="ECO:0000259" key="11">
    <source>
        <dbReference type="PROSITE" id="PS50181"/>
    </source>
</evidence>
<dbReference type="GO" id="GO:1901800">
    <property type="term" value="P:positive regulation of proteasomal protein catabolic process"/>
    <property type="evidence" value="ECO:0007669"/>
    <property type="project" value="UniProtKB-ARBA"/>
</dbReference>
<keyword evidence="6" id="KW-0833">Ubl conjugation pathway</keyword>
<dbReference type="Gene3D" id="2.130.10.10">
    <property type="entry name" value="YVTN repeat-like/Quinoprotein amine dehydrogenase"/>
    <property type="match status" value="1"/>
</dbReference>
<keyword evidence="7" id="KW-0539">Nucleus</keyword>
<dbReference type="GO" id="GO:2000060">
    <property type="term" value="P:positive regulation of ubiquitin-dependent protein catabolic process"/>
    <property type="evidence" value="ECO:0007669"/>
    <property type="project" value="UniProtKB-ARBA"/>
</dbReference>
<dbReference type="PROSITE" id="PS50294">
    <property type="entry name" value="WD_REPEATS_REGION"/>
    <property type="match status" value="6"/>
</dbReference>
<protein>
    <recommendedName>
        <fullName evidence="8">F-box/WD repeat-containing protein 7</fullName>
    </recommendedName>
</protein>
<organism evidence="12 13">
    <name type="scientific">Poecilia latipinna</name>
    <name type="common">sailfin molly</name>
    <dbReference type="NCBI Taxonomy" id="48699"/>
    <lineage>
        <taxon>Eukaryota</taxon>
        <taxon>Metazoa</taxon>
        <taxon>Chordata</taxon>
        <taxon>Craniata</taxon>
        <taxon>Vertebrata</taxon>
        <taxon>Euteleostomi</taxon>
        <taxon>Actinopterygii</taxon>
        <taxon>Neopterygii</taxon>
        <taxon>Teleostei</taxon>
        <taxon>Neoteleostei</taxon>
        <taxon>Acanthomorphata</taxon>
        <taxon>Ovalentaria</taxon>
        <taxon>Atherinomorphae</taxon>
        <taxon>Cyprinodontiformes</taxon>
        <taxon>Poeciliidae</taxon>
        <taxon>Poeciliinae</taxon>
        <taxon>Poecilia</taxon>
    </lineage>
</organism>
<name>A0A3B3UG52_9TELE</name>
<feature type="repeat" description="WD" evidence="9">
    <location>
        <begin position="418"/>
        <end position="457"/>
    </location>
</feature>
<dbReference type="GO" id="GO:2001205">
    <property type="term" value="P:negative regulation of osteoclast development"/>
    <property type="evidence" value="ECO:0007669"/>
    <property type="project" value="UniProtKB-ARBA"/>
</dbReference>
<dbReference type="CDD" id="cd22133">
    <property type="entry name" value="F-box_FBXW7"/>
    <property type="match status" value="1"/>
</dbReference>
<feature type="region of interest" description="Disordered" evidence="10">
    <location>
        <begin position="21"/>
        <end position="44"/>
    </location>
</feature>
<comment type="pathway">
    <text evidence="2">Protein modification; protein ubiquitination.</text>
</comment>
<comment type="subcellular location">
    <subcellularLocation>
        <location evidence="1">Nucleus</location>
    </subcellularLocation>
</comment>
<dbReference type="FunFam" id="2.130.10.10:FF:000032">
    <property type="entry name" value="F-box/WD repeat-containing protein 7 isoform X1"/>
    <property type="match status" value="1"/>
</dbReference>
<dbReference type="InterPro" id="IPR015943">
    <property type="entry name" value="WD40/YVTN_repeat-like_dom_sf"/>
</dbReference>
<dbReference type="Proteomes" id="UP000261500">
    <property type="component" value="Unplaced"/>
</dbReference>
<dbReference type="SUPFAM" id="SSF81383">
    <property type="entry name" value="F-box domain"/>
    <property type="match status" value="1"/>
</dbReference>
<dbReference type="GO" id="GO:0005737">
    <property type="term" value="C:cytoplasm"/>
    <property type="evidence" value="ECO:0007669"/>
    <property type="project" value="TreeGrafter"/>
</dbReference>
<dbReference type="GO" id="GO:0031146">
    <property type="term" value="P:SCF-dependent proteasomal ubiquitin-dependent protein catabolic process"/>
    <property type="evidence" value="ECO:0007669"/>
    <property type="project" value="UniProtKB-ARBA"/>
</dbReference>
<evidence type="ECO:0000256" key="9">
    <source>
        <dbReference type="PROSITE-ProRule" id="PRU00221"/>
    </source>
</evidence>
<evidence type="ECO:0000256" key="4">
    <source>
        <dbReference type="ARBA" id="ARBA00022574"/>
    </source>
</evidence>
<feature type="repeat" description="WD" evidence="9">
    <location>
        <begin position="375"/>
        <end position="414"/>
    </location>
</feature>
<keyword evidence="3" id="KW-0597">Phosphoprotein</keyword>
<feature type="domain" description="F-box" evidence="11">
    <location>
        <begin position="126"/>
        <end position="172"/>
    </location>
</feature>
<dbReference type="GO" id="GO:0010992">
    <property type="term" value="P:ubiquitin recycling"/>
    <property type="evidence" value="ECO:0007669"/>
    <property type="project" value="TreeGrafter"/>
</dbReference>
<evidence type="ECO:0000256" key="5">
    <source>
        <dbReference type="ARBA" id="ARBA00022737"/>
    </source>
</evidence>
<dbReference type="Pfam" id="PF00400">
    <property type="entry name" value="WD40"/>
    <property type="match status" value="6"/>
</dbReference>
<evidence type="ECO:0000256" key="1">
    <source>
        <dbReference type="ARBA" id="ARBA00004123"/>
    </source>
</evidence>
<dbReference type="CDD" id="cd00200">
    <property type="entry name" value="WD40"/>
    <property type="match status" value="1"/>
</dbReference>
<evidence type="ECO:0000256" key="10">
    <source>
        <dbReference type="SAM" id="MobiDB-lite"/>
    </source>
</evidence>
<dbReference type="InterPro" id="IPR020472">
    <property type="entry name" value="WD40_PAC1"/>
</dbReference>
<dbReference type="InterPro" id="IPR019775">
    <property type="entry name" value="WD40_repeat_CS"/>
</dbReference>
<dbReference type="GO" id="GO:0001944">
    <property type="term" value="P:vasculature development"/>
    <property type="evidence" value="ECO:0007669"/>
    <property type="project" value="UniProtKB-ARBA"/>
</dbReference>
<dbReference type="InterPro" id="IPR001810">
    <property type="entry name" value="F-box_dom"/>
</dbReference>
<dbReference type="InterPro" id="IPR036322">
    <property type="entry name" value="WD40_repeat_dom_sf"/>
</dbReference>
<dbReference type="PROSITE" id="PS00678">
    <property type="entry name" value="WD_REPEATS_1"/>
    <property type="match status" value="5"/>
</dbReference>
<dbReference type="GO" id="GO:0005634">
    <property type="term" value="C:nucleus"/>
    <property type="evidence" value="ECO:0007669"/>
    <property type="project" value="UniProtKB-SubCell"/>
</dbReference>
<proteinExistence type="predicted"/>
<dbReference type="Ensembl" id="ENSPLAT00000019976.1">
    <property type="protein sequence ID" value="ENSPLAP00000012335.1"/>
    <property type="gene ID" value="ENSPLAG00000015655.1"/>
</dbReference>
<evidence type="ECO:0000256" key="6">
    <source>
        <dbReference type="ARBA" id="ARBA00022786"/>
    </source>
</evidence>
<reference evidence="12" key="2">
    <citation type="submission" date="2025-09" db="UniProtKB">
        <authorList>
            <consortium name="Ensembl"/>
        </authorList>
    </citation>
    <scope>IDENTIFICATION</scope>
</reference>
<keyword evidence="13" id="KW-1185">Reference proteome</keyword>
<feature type="repeat" description="WD" evidence="9">
    <location>
        <begin position="335"/>
        <end position="374"/>
    </location>
</feature>
<dbReference type="PROSITE" id="PS50181">
    <property type="entry name" value="FBOX"/>
    <property type="match status" value="1"/>
</dbReference>
<evidence type="ECO:0000256" key="7">
    <source>
        <dbReference type="ARBA" id="ARBA00023242"/>
    </source>
</evidence>